<gene>
    <name evidence="5" type="ORF">OBRU01_22197</name>
</gene>
<dbReference type="InterPro" id="IPR006249">
    <property type="entry name" value="Aconitase/IRP2"/>
</dbReference>
<dbReference type="InterPro" id="IPR018136">
    <property type="entry name" value="Aconitase_4Fe-4S_BS"/>
</dbReference>
<dbReference type="InterPro" id="IPR015931">
    <property type="entry name" value="Acnase/IPM_dHydase_lsu_aba_1/3"/>
</dbReference>
<dbReference type="EMBL" id="JTDY01006625">
    <property type="protein sequence ID" value="KOB65823.1"/>
    <property type="molecule type" value="Genomic_DNA"/>
</dbReference>
<evidence type="ECO:0000259" key="4">
    <source>
        <dbReference type="Pfam" id="PF00330"/>
    </source>
</evidence>
<evidence type="ECO:0000313" key="6">
    <source>
        <dbReference type="Proteomes" id="UP000037510"/>
    </source>
</evidence>
<keyword evidence="6" id="KW-1185">Reference proteome</keyword>
<dbReference type="Gene3D" id="6.10.190.10">
    <property type="match status" value="1"/>
</dbReference>
<feature type="non-terminal residue" evidence="5">
    <location>
        <position position="194"/>
    </location>
</feature>
<dbReference type="GO" id="GO:0051536">
    <property type="term" value="F:iron-sulfur cluster binding"/>
    <property type="evidence" value="ECO:0007669"/>
    <property type="project" value="UniProtKB-KW"/>
</dbReference>
<sequence>MFPGMLAKKAVESGLSVLPYIKTSLSPGSGVESGVIPYLEKLGFDIVGYGCMTCIGNSGPIDDNIANTIEKVYEKIQLGSSTWQTLDVPRGKLYGWDPDSTYIKRPPFFDNMTRPRSSCGRAVLRGKLYDWDPDSTYIKRPPFFDNMTRELPKSESIVNARVLLLLGDSVTTDHISPAGSIARNSPAARYLAAR</sequence>
<dbReference type="Gene3D" id="3.20.19.10">
    <property type="entry name" value="Aconitase, domain 4"/>
    <property type="match status" value="1"/>
</dbReference>
<dbReference type="InterPro" id="IPR036008">
    <property type="entry name" value="Aconitase_4Fe-4S_dom"/>
</dbReference>
<dbReference type="GO" id="GO:0046872">
    <property type="term" value="F:metal ion binding"/>
    <property type="evidence" value="ECO:0007669"/>
    <property type="project" value="UniProtKB-KW"/>
</dbReference>
<proteinExistence type="predicted"/>
<dbReference type="Gene3D" id="3.30.499.10">
    <property type="entry name" value="Aconitase, domain 3"/>
    <property type="match status" value="1"/>
</dbReference>
<organism evidence="5 6">
    <name type="scientific">Operophtera brumata</name>
    <name type="common">Winter moth</name>
    <name type="synonym">Phalaena brumata</name>
    <dbReference type="NCBI Taxonomy" id="104452"/>
    <lineage>
        <taxon>Eukaryota</taxon>
        <taxon>Metazoa</taxon>
        <taxon>Ecdysozoa</taxon>
        <taxon>Arthropoda</taxon>
        <taxon>Hexapoda</taxon>
        <taxon>Insecta</taxon>
        <taxon>Pterygota</taxon>
        <taxon>Neoptera</taxon>
        <taxon>Endopterygota</taxon>
        <taxon>Lepidoptera</taxon>
        <taxon>Glossata</taxon>
        <taxon>Ditrysia</taxon>
        <taxon>Geometroidea</taxon>
        <taxon>Geometridae</taxon>
        <taxon>Larentiinae</taxon>
        <taxon>Operophtera</taxon>
    </lineage>
</organism>
<comment type="caution">
    <text evidence="5">The sequence shown here is derived from an EMBL/GenBank/DDBJ whole genome shotgun (WGS) entry which is preliminary data.</text>
</comment>
<dbReference type="STRING" id="104452.A0A0L7KRC1"/>
<dbReference type="SUPFAM" id="SSF53732">
    <property type="entry name" value="Aconitase iron-sulfur domain"/>
    <property type="match status" value="1"/>
</dbReference>
<dbReference type="SUPFAM" id="SSF52016">
    <property type="entry name" value="LeuD/IlvD-like"/>
    <property type="match status" value="1"/>
</dbReference>
<dbReference type="Proteomes" id="UP000037510">
    <property type="component" value="Unassembled WGS sequence"/>
</dbReference>
<dbReference type="InterPro" id="IPR015928">
    <property type="entry name" value="Aconitase/3IPM_dehydase_swvl"/>
</dbReference>
<evidence type="ECO:0000313" key="5">
    <source>
        <dbReference type="EMBL" id="KOB65823.1"/>
    </source>
</evidence>
<protein>
    <submittedName>
        <fullName evidence="5">Iron regulatory protein 1</fullName>
    </submittedName>
</protein>
<dbReference type="AlphaFoldDB" id="A0A0L7KRC1"/>
<dbReference type="PROSITE" id="PS01244">
    <property type="entry name" value="ACONITASE_2"/>
    <property type="match status" value="1"/>
</dbReference>
<reference evidence="5 6" key="1">
    <citation type="journal article" date="2015" name="Genome Biol. Evol.">
        <title>The genome of winter moth (Operophtera brumata) provides a genomic perspective on sexual dimorphism and phenology.</title>
        <authorList>
            <person name="Derks M.F."/>
            <person name="Smit S."/>
            <person name="Salis L."/>
            <person name="Schijlen E."/>
            <person name="Bossers A."/>
            <person name="Mateman C."/>
            <person name="Pijl A.S."/>
            <person name="de Ridder D."/>
            <person name="Groenen M.A."/>
            <person name="Visser M.E."/>
            <person name="Megens H.J."/>
        </authorList>
    </citation>
    <scope>NUCLEOTIDE SEQUENCE [LARGE SCALE GENOMIC DNA]</scope>
    <source>
        <strain evidence="5">WM2013NL</strain>
        <tissue evidence="5">Head and thorax</tissue>
    </source>
</reference>
<keyword evidence="2" id="KW-0408">Iron</keyword>
<name>A0A0L7KRC1_OPEBR</name>
<evidence type="ECO:0000256" key="3">
    <source>
        <dbReference type="ARBA" id="ARBA00023014"/>
    </source>
</evidence>
<keyword evidence="1" id="KW-0479">Metal-binding</keyword>
<dbReference type="Pfam" id="PF00330">
    <property type="entry name" value="Aconitase"/>
    <property type="match status" value="1"/>
</dbReference>
<evidence type="ECO:0000256" key="2">
    <source>
        <dbReference type="ARBA" id="ARBA00023004"/>
    </source>
</evidence>
<evidence type="ECO:0000256" key="1">
    <source>
        <dbReference type="ARBA" id="ARBA00022723"/>
    </source>
</evidence>
<accession>A0A0L7KRC1</accession>
<feature type="domain" description="Aconitase/3-isopropylmalate dehydratase large subunit alpha/beta/alpha" evidence="4">
    <location>
        <begin position="6"/>
        <end position="64"/>
    </location>
</feature>
<dbReference type="PANTHER" id="PTHR11670">
    <property type="entry name" value="ACONITASE/IRON-RESPONSIVE ELEMENT FAMILY MEMBER"/>
    <property type="match status" value="1"/>
</dbReference>
<keyword evidence="3" id="KW-0411">Iron-sulfur</keyword>
<dbReference type="InterPro" id="IPR001030">
    <property type="entry name" value="Acoase/IPM_deHydtase_lsu_aba"/>
</dbReference>